<evidence type="ECO:0000256" key="2">
    <source>
        <dbReference type="ARBA" id="ARBA00022840"/>
    </source>
</evidence>
<keyword evidence="1" id="KW-0547">Nucleotide-binding</keyword>
<dbReference type="PROSITE" id="PS50893">
    <property type="entry name" value="ABC_TRANSPORTER_2"/>
    <property type="match status" value="1"/>
</dbReference>
<dbReference type="PANTHER" id="PTHR43038:SF3">
    <property type="entry name" value="ABC TRANSPORTER G FAMILY MEMBER 20 ISOFORM X1"/>
    <property type="match status" value="1"/>
</dbReference>
<dbReference type="AlphaFoldDB" id="A0A2J5PCV1"/>
<accession>A0A2J5PCV1</accession>
<dbReference type="GO" id="GO:0005524">
    <property type="term" value="F:ATP binding"/>
    <property type="evidence" value="ECO:0007669"/>
    <property type="project" value="UniProtKB-KW"/>
</dbReference>
<dbReference type="PROSITE" id="PS00211">
    <property type="entry name" value="ABC_TRANSPORTER_1"/>
    <property type="match status" value="1"/>
</dbReference>
<dbReference type="EMBL" id="PIDR01001135">
    <property type="protein sequence ID" value="PLO63867.1"/>
    <property type="molecule type" value="Genomic_DNA"/>
</dbReference>
<evidence type="ECO:0000313" key="5">
    <source>
        <dbReference type="Proteomes" id="UP000234667"/>
    </source>
</evidence>
<comment type="caution">
    <text evidence="4">The sequence shown here is derived from an EMBL/GenBank/DDBJ whole genome shotgun (WGS) entry which is preliminary data.</text>
</comment>
<dbReference type="GO" id="GO:0016887">
    <property type="term" value="F:ATP hydrolysis activity"/>
    <property type="evidence" value="ECO:0007669"/>
    <property type="project" value="InterPro"/>
</dbReference>
<reference evidence="4 5" key="2">
    <citation type="submission" date="2018-01" db="EMBL/GenBank/DDBJ databases">
        <title>Genomic study of Klebsiella pneumoniae.</title>
        <authorList>
            <person name="Yang Y."/>
            <person name="Bicalho R."/>
        </authorList>
    </citation>
    <scope>NUCLEOTIDE SEQUENCE [LARGE SCALE GENOMIC DNA]</scope>
    <source>
        <strain evidence="4 5">A10</strain>
    </source>
</reference>
<protein>
    <submittedName>
        <fullName evidence="4">Multidrug ABC transporter ATP-binding protein</fullName>
    </submittedName>
</protein>
<evidence type="ECO:0000259" key="3">
    <source>
        <dbReference type="PROSITE" id="PS50893"/>
    </source>
</evidence>
<dbReference type="SMART" id="SM00382">
    <property type="entry name" value="AAA"/>
    <property type="match status" value="1"/>
</dbReference>
<dbReference type="PANTHER" id="PTHR43038">
    <property type="entry name" value="ATP-BINDING CASSETTE, SUB-FAMILY H, MEMBER 1"/>
    <property type="match status" value="1"/>
</dbReference>
<dbReference type="CDD" id="cd03230">
    <property type="entry name" value="ABC_DR_subfamily_A"/>
    <property type="match status" value="1"/>
</dbReference>
<dbReference type="InterPro" id="IPR017871">
    <property type="entry name" value="ABC_transporter-like_CS"/>
</dbReference>
<gene>
    <name evidence="4" type="ORF">CWN49_26770</name>
</gene>
<dbReference type="Proteomes" id="UP000234667">
    <property type="component" value="Unassembled WGS sequence"/>
</dbReference>
<dbReference type="SUPFAM" id="SSF52540">
    <property type="entry name" value="P-loop containing nucleoside triphosphate hydrolases"/>
    <property type="match status" value="1"/>
</dbReference>
<dbReference type="InterPro" id="IPR003439">
    <property type="entry name" value="ABC_transporter-like_ATP-bd"/>
</dbReference>
<sequence>MSEDVITLSGLTRRFAGMDRPAVAPLDCTIHSGYVTGLVGPDGAGKTTLMRMLAGLLKPDAGSAKVIGFDPIADDSALHAVLGYMPQKFGLYEDLTVMENLTLYADLRSVTGEAREKTFARLLEFTSLGPFTGRLAGKLSGGMKQKLGLACTLVGEPRVLLLDEPGVGVDPISRRELWQMVHELAGDGMLILWSTSYLDEAEQCRDVLLMNEGQLLYQG</sequence>
<dbReference type="InterPro" id="IPR027417">
    <property type="entry name" value="P-loop_NTPase"/>
</dbReference>
<dbReference type="Pfam" id="PF00005">
    <property type="entry name" value="ABC_tran"/>
    <property type="match status" value="1"/>
</dbReference>
<proteinExistence type="predicted"/>
<evidence type="ECO:0000256" key="1">
    <source>
        <dbReference type="ARBA" id="ARBA00022741"/>
    </source>
</evidence>
<reference evidence="4 5" key="1">
    <citation type="submission" date="2017-11" db="EMBL/GenBank/DDBJ databases">
        <authorList>
            <person name="Han C.G."/>
        </authorList>
    </citation>
    <scope>NUCLEOTIDE SEQUENCE [LARGE SCALE GENOMIC DNA]</scope>
    <source>
        <strain evidence="4 5">A10</strain>
    </source>
</reference>
<dbReference type="InterPro" id="IPR003593">
    <property type="entry name" value="AAA+_ATPase"/>
</dbReference>
<feature type="non-terminal residue" evidence="4">
    <location>
        <position position="219"/>
    </location>
</feature>
<dbReference type="Gene3D" id="3.40.50.300">
    <property type="entry name" value="P-loop containing nucleotide triphosphate hydrolases"/>
    <property type="match status" value="1"/>
</dbReference>
<feature type="domain" description="ABC transporter" evidence="3">
    <location>
        <begin position="6"/>
        <end position="219"/>
    </location>
</feature>
<evidence type="ECO:0000313" key="4">
    <source>
        <dbReference type="EMBL" id="PLO63867.1"/>
    </source>
</evidence>
<keyword evidence="2 4" id="KW-0067">ATP-binding</keyword>
<name>A0A2J5PCV1_9ENTR</name>
<organism evidence="4 5">
    <name type="scientific">Klebsiella michiganensis</name>
    <dbReference type="NCBI Taxonomy" id="1134687"/>
    <lineage>
        <taxon>Bacteria</taxon>
        <taxon>Pseudomonadati</taxon>
        <taxon>Pseudomonadota</taxon>
        <taxon>Gammaproteobacteria</taxon>
        <taxon>Enterobacterales</taxon>
        <taxon>Enterobacteriaceae</taxon>
        <taxon>Klebsiella/Raoultella group</taxon>
        <taxon>Klebsiella</taxon>
    </lineage>
</organism>